<dbReference type="PANTHER" id="PTHR31190:SF173">
    <property type="entry name" value="PATHOGENESIS-RELATED GENES TRANSCRIPTIONAL ACTIVATOR PTI5"/>
    <property type="match status" value="1"/>
</dbReference>
<dbReference type="InterPro" id="IPR016177">
    <property type="entry name" value="DNA-bd_dom_sf"/>
</dbReference>
<dbReference type="PRINTS" id="PR00367">
    <property type="entry name" value="ETHRSPELEMNT"/>
</dbReference>
<keyword evidence="3" id="KW-0238">DNA-binding</keyword>
<dbReference type="Pfam" id="PF00847">
    <property type="entry name" value="AP2"/>
    <property type="match status" value="1"/>
</dbReference>
<evidence type="ECO:0000259" key="7">
    <source>
        <dbReference type="PROSITE" id="PS51032"/>
    </source>
</evidence>
<feature type="region of interest" description="Disordered" evidence="6">
    <location>
        <begin position="309"/>
        <end position="337"/>
    </location>
</feature>
<feature type="region of interest" description="Disordered" evidence="6">
    <location>
        <begin position="23"/>
        <end position="49"/>
    </location>
</feature>
<accession>A0AAV7EAH4</accession>
<dbReference type="InterPro" id="IPR036955">
    <property type="entry name" value="AP2/ERF_dom_sf"/>
</dbReference>
<dbReference type="InterPro" id="IPR044808">
    <property type="entry name" value="ERF_plant"/>
</dbReference>
<dbReference type="FunFam" id="3.30.730.10:FF:000001">
    <property type="entry name" value="Ethylene-responsive transcription factor 2"/>
    <property type="match status" value="1"/>
</dbReference>
<dbReference type="PANTHER" id="PTHR31190">
    <property type="entry name" value="DNA-BINDING DOMAIN"/>
    <property type="match status" value="1"/>
</dbReference>
<evidence type="ECO:0000256" key="4">
    <source>
        <dbReference type="ARBA" id="ARBA00023163"/>
    </source>
</evidence>
<dbReference type="CDD" id="cd00018">
    <property type="entry name" value="AP2"/>
    <property type="match status" value="1"/>
</dbReference>
<reference evidence="8 9" key="1">
    <citation type="submission" date="2021-07" db="EMBL/GenBank/DDBJ databases">
        <title>The Aristolochia fimbriata genome: insights into angiosperm evolution, floral development and chemical biosynthesis.</title>
        <authorList>
            <person name="Jiao Y."/>
        </authorList>
    </citation>
    <scope>NUCLEOTIDE SEQUENCE [LARGE SCALE GENOMIC DNA]</scope>
    <source>
        <strain evidence="8">IBCAS-2021</strain>
        <tissue evidence="8">Leaf</tissue>
    </source>
</reference>
<evidence type="ECO:0000256" key="6">
    <source>
        <dbReference type="SAM" id="MobiDB-lite"/>
    </source>
</evidence>
<feature type="domain" description="AP2/ERF" evidence="7">
    <location>
        <begin position="235"/>
        <end position="293"/>
    </location>
</feature>
<organism evidence="8 9">
    <name type="scientific">Aristolochia fimbriata</name>
    <name type="common">White veined hardy Dutchman's pipe vine</name>
    <dbReference type="NCBI Taxonomy" id="158543"/>
    <lineage>
        <taxon>Eukaryota</taxon>
        <taxon>Viridiplantae</taxon>
        <taxon>Streptophyta</taxon>
        <taxon>Embryophyta</taxon>
        <taxon>Tracheophyta</taxon>
        <taxon>Spermatophyta</taxon>
        <taxon>Magnoliopsida</taxon>
        <taxon>Magnoliidae</taxon>
        <taxon>Piperales</taxon>
        <taxon>Aristolochiaceae</taxon>
        <taxon>Aristolochia</taxon>
    </lineage>
</organism>
<dbReference type="SMART" id="SM00380">
    <property type="entry name" value="AP2"/>
    <property type="match status" value="1"/>
</dbReference>
<dbReference type="Proteomes" id="UP000825729">
    <property type="component" value="Unassembled WGS sequence"/>
</dbReference>
<dbReference type="EMBL" id="JAINDJ010000005">
    <property type="protein sequence ID" value="KAG9445619.1"/>
    <property type="molecule type" value="Genomic_DNA"/>
</dbReference>
<keyword evidence="4" id="KW-0804">Transcription</keyword>
<gene>
    <name evidence="8" type="ORF">H6P81_011747</name>
</gene>
<dbReference type="InterPro" id="IPR001471">
    <property type="entry name" value="AP2/ERF_dom"/>
</dbReference>
<dbReference type="GO" id="GO:0005634">
    <property type="term" value="C:nucleus"/>
    <property type="evidence" value="ECO:0007669"/>
    <property type="project" value="UniProtKB-SubCell"/>
</dbReference>
<keyword evidence="5" id="KW-0539">Nucleus</keyword>
<comment type="caution">
    <text evidence="8">The sequence shown here is derived from an EMBL/GenBank/DDBJ whole genome shotgun (WGS) entry which is preliminary data.</text>
</comment>
<dbReference type="GO" id="GO:0009873">
    <property type="term" value="P:ethylene-activated signaling pathway"/>
    <property type="evidence" value="ECO:0007669"/>
    <property type="project" value="InterPro"/>
</dbReference>
<name>A0AAV7EAH4_ARIFI</name>
<keyword evidence="9" id="KW-1185">Reference proteome</keyword>
<feature type="compositionally biased region" description="Low complexity" evidence="6">
    <location>
        <begin position="200"/>
        <end position="225"/>
    </location>
</feature>
<dbReference type="SUPFAM" id="SSF54171">
    <property type="entry name" value="DNA-binding domain"/>
    <property type="match status" value="1"/>
</dbReference>
<dbReference type="GO" id="GO:0003700">
    <property type="term" value="F:DNA-binding transcription factor activity"/>
    <property type="evidence" value="ECO:0007669"/>
    <property type="project" value="InterPro"/>
</dbReference>
<keyword evidence="2" id="KW-0805">Transcription regulation</keyword>
<dbReference type="AlphaFoldDB" id="A0AAV7EAH4"/>
<evidence type="ECO:0000256" key="3">
    <source>
        <dbReference type="ARBA" id="ARBA00023125"/>
    </source>
</evidence>
<evidence type="ECO:0000256" key="5">
    <source>
        <dbReference type="ARBA" id="ARBA00023242"/>
    </source>
</evidence>
<dbReference type="Gene3D" id="3.30.730.10">
    <property type="entry name" value="AP2/ERF domain"/>
    <property type="match status" value="1"/>
</dbReference>
<proteinExistence type="predicted"/>
<dbReference type="PROSITE" id="PS51032">
    <property type="entry name" value="AP2_ERF"/>
    <property type="match status" value="1"/>
</dbReference>
<evidence type="ECO:0000256" key="1">
    <source>
        <dbReference type="ARBA" id="ARBA00004123"/>
    </source>
</evidence>
<dbReference type="GO" id="GO:0003677">
    <property type="term" value="F:DNA binding"/>
    <property type="evidence" value="ECO:0007669"/>
    <property type="project" value="UniProtKB-KW"/>
</dbReference>
<feature type="region of interest" description="Disordered" evidence="6">
    <location>
        <begin position="189"/>
        <end position="240"/>
    </location>
</feature>
<evidence type="ECO:0000313" key="9">
    <source>
        <dbReference type="Proteomes" id="UP000825729"/>
    </source>
</evidence>
<feature type="compositionally biased region" description="Polar residues" evidence="6">
    <location>
        <begin position="326"/>
        <end position="337"/>
    </location>
</feature>
<evidence type="ECO:0000313" key="8">
    <source>
        <dbReference type="EMBL" id="KAG9445619.1"/>
    </source>
</evidence>
<sequence>MENVLDRIRSHLLEETQAPAAGLIPCSPAESSLTDCGSPERVPQSGYSKRLKCDCSVSSSVEEENEANEDEKFVQSALKLDWSFLDQEDVVGEVAAAPVRDRDPPPPLDLKPPSFCSYVATAAFDVTCAAAAALRNSSAGSCPSPCLGNYWEKLPLNENDSEEMVLYGVLKEASLRGWEPIVPPSSSISIPSATPPSNPNPARGAAATASPRTAAAAATTTTTTTTKRKRGGGPHYRGVRERPWGKFAAEIRDSARHGARVWLGTFDTAEEAAMAYDRAAYKMRGARALLNFAYSVDTLLNQGESIGVHSPSPCPASVKVEPAQGAENNQSIAATPS</sequence>
<comment type="subcellular location">
    <subcellularLocation>
        <location evidence="1">Nucleus</location>
    </subcellularLocation>
</comment>
<protein>
    <recommendedName>
        <fullName evidence="7">AP2/ERF domain-containing protein</fullName>
    </recommendedName>
</protein>
<evidence type="ECO:0000256" key="2">
    <source>
        <dbReference type="ARBA" id="ARBA00023015"/>
    </source>
</evidence>